<proteinExistence type="predicted"/>
<name>A0ABW7BEL7_9ACTN</name>
<sequence length="72" mass="7932">MPNTVELPILARDVQAGDVFTLHGHERRAKYGTWPTALRGHVYIKFTDGGDAVVPADRPLTVMRTVADEDDA</sequence>
<dbReference type="Proteomes" id="UP001604267">
    <property type="component" value="Unassembled WGS sequence"/>
</dbReference>
<dbReference type="EMBL" id="JBICYV010000015">
    <property type="protein sequence ID" value="MFG3014367.1"/>
    <property type="molecule type" value="Genomic_DNA"/>
</dbReference>
<dbReference type="RefSeq" id="WP_392821016.1">
    <property type="nucleotide sequence ID" value="NZ_JBICYV010000015.1"/>
</dbReference>
<evidence type="ECO:0000313" key="1">
    <source>
        <dbReference type="EMBL" id="MFG3014367.1"/>
    </source>
</evidence>
<keyword evidence="2" id="KW-1185">Reference proteome</keyword>
<protein>
    <submittedName>
        <fullName evidence="1">Uncharacterized protein</fullName>
    </submittedName>
</protein>
<evidence type="ECO:0000313" key="2">
    <source>
        <dbReference type="Proteomes" id="UP001604267"/>
    </source>
</evidence>
<comment type="caution">
    <text evidence="1">The sequence shown here is derived from an EMBL/GenBank/DDBJ whole genome shotgun (WGS) entry which is preliminary data.</text>
</comment>
<reference evidence="1 2" key="1">
    <citation type="submission" date="2024-10" db="EMBL/GenBank/DDBJ databases">
        <title>The Natural Products Discovery Center: Release of the First 8490 Sequenced Strains for Exploring Actinobacteria Biosynthetic Diversity.</title>
        <authorList>
            <person name="Kalkreuter E."/>
            <person name="Kautsar S.A."/>
            <person name="Yang D."/>
            <person name="Bader C.D."/>
            <person name="Teijaro C.N."/>
            <person name="Fluegel L."/>
            <person name="Davis C.M."/>
            <person name="Simpson J.R."/>
            <person name="Lauterbach L."/>
            <person name="Steele A.D."/>
            <person name="Gui C."/>
            <person name="Meng S."/>
            <person name="Li G."/>
            <person name="Viehrig K."/>
            <person name="Ye F."/>
            <person name="Su P."/>
            <person name="Kiefer A.F."/>
            <person name="Nichols A."/>
            <person name="Cepeda A.J."/>
            <person name="Yan W."/>
            <person name="Fan B."/>
            <person name="Jiang Y."/>
            <person name="Adhikari A."/>
            <person name="Zheng C.-J."/>
            <person name="Schuster L."/>
            <person name="Cowan T.M."/>
            <person name="Smanski M.J."/>
            <person name="Chevrette M.G."/>
            <person name="De Carvalho L.P.S."/>
            <person name="Shen B."/>
        </authorList>
    </citation>
    <scope>NUCLEOTIDE SEQUENCE [LARGE SCALE GENOMIC DNA]</scope>
    <source>
        <strain evidence="1 2">NPDC048320</strain>
    </source>
</reference>
<accession>A0ABW7BEL7</accession>
<organism evidence="1 2">
    <name type="scientific">Streptomyces cinerochromogenes</name>
    <dbReference type="NCBI Taxonomy" id="66422"/>
    <lineage>
        <taxon>Bacteria</taxon>
        <taxon>Bacillati</taxon>
        <taxon>Actinomycetota</taxon>
        <taxon>Actinomycetes</taxon>
        <taxon>Kitasatosporales</taxon>
        <taxon>Streptomycetaceae</taxon>
        <taxon>Streptomyces</taxon>
    </lineage>
</organism>
<gene>
    <name evidence="1" type="ORF">ACGFZB_28895</name>
</gene>